<dbReference type="InterPro" id="IPR051781">
    <property type="entry name" value="Metallo-dep_Hydrolase"/>
</dbReference>
<dbReference type="InterPro" id="IPR011059">
    <property type="entry name" value="Metal-dep_hydrolase_composite"/>
</dbReference>
<evidence type="ECO:0000313" key="4">
    <source>
        <dbReference type="Proteomes" id="UP000285092"/>
    </source>
</evidence>
<organism evidence="3 4">
    <name type="scientific">Pelagerythrobacter aerophilus</name>
    <dbReference type="NCBI Taxonomy" id="2306995"/>
    <lineage>
        <taxon>Bacteria</taxon>
        <taxon>Pseudomonadati</taxon>
        <taxon>Pseudomonadota</taxon>
        <taxon>Alphaproteobacteria</taxon>
        <taxon>Sphingomonadales</taxon>
        <taxon>Erythrobacteraceae</taxon>
        <taxon>Pelagerythrobacter</taxon>
    </lineage>
</organism>
<dbReference type="Pfam" id="PF26549">
    <property type="entry name" value="Tricorn_N"/>
    <property type="match status" value="1"/>
</dbReference>
<dbReference type="PANTHER" id="PTHR43135:SF3">
    <property type="entry name" value="ALPHA-D-RIBOSE 1-METHYLPHOSPHONATE 5-TRIPHOSPHATE DIPHOSPHATASE"/>
    <property type="match status" value="1"/>
</dbReference>
<dbReference type="InterPro" id="IPR011659">
    <property type="entry name" value="WD40"/>
</dbReference>
<evidence type="ECO:0000259" key="2">
    <source>
        <dbReference type="Pfam" id="PF01979"/>
    </source>
</evidence>
<comment type="caution">
    <text evidence="3">The sequence shown here is derived from an EMBL/GenBank/DDBJ whole genome shotgun (WGS) entry which is preliminary data.</text>
</comment>
<dbReference type="OrthoDB" id="9758793at2"/>
<dbReference type="PANTHER" id="PTHR43135">
    <property type="entry name" value="ALPHA-D-RIBOSE 1-METHYLPHOSPHONATE 5-TRIPHOSPHATE DIPHOSPHATASE"/>
    <property type="match status" value="1"/>
</dbReference>
<accession>A0A418NIU4</accession>
<keyword evidence="4" id="KW-1185">Reference proteome</keyword>
<feature type="region of interest" description="Disordered" evidence="1">
    <location>
        <begin position="393"/>
        <end position="413"/>
    </location>
</feature>
<evidence type="ECO:0000256" key="1">
    <source>
        <dbReference type="SAM" id="MobiDB-lite"/>
    </source>
</evidence>
<dbReference type="Gene3D" id="2.30.40.10">
    <property type="entry name" value="Urease, subunit C, domain 1"/>
    <property type="match status" value="2"/>
</dbReference>
<dbReference type="AlphaFoldDB" id="A0A418NIU4"/>
<dbReference type="SUPFAM" id="SSF51338">
    <property type="entry name" value="Composite domain of metallo-dependent hydrolases"/>
    <property type="match status" value="1"/>
</dbReference>
<dbReference type="Pfam" id="PF01979">
    <property type="entry name" value="Amidohydro_1"/>
    <property type="match status" value="1"/>
</dbReference>
<dbReference type="Pfam" id="PF07676">
    <property type="entry name" value="PD40"/>
    <property type="match status" value="2"/>
</dbReference>
<proteinExistence type="predicted"/>
<reference evidence="3 4" key="1">
    <citation type="submission" date="2018-08" db="EMBL/GenBank/DDBJ databases">
        <title>Altererythrobacter sp.Ery1 and Ery12, the genome sequencing of novel strains in genus Alterythrobacter.</title>
        <authorList>
            <person name="Cheng H."/>
            <person name="Wu Y.-H."/>
            <person name="Fang C."/>
            <person name="Xu X.-W."/>
        </authorList>
    </citation>
    <scope>NUCLEOTIDE SEQUENCE [LARGE SCALE GENOMIC DNA]</scope>
    <source>
        <strain evidence="3 4">Ery1</strain>
    </source>
</reference>
<sequence>MSVVKGEGMALGPNWAKAFAGIALMAAPLSAEPSASPSDILTSQTENVALTLTEGTWMSVDVSPDGQTLVFDLLNDIYTMPAAGGEARAILSGPATQRSPQFSPDRRKILYLSDATGADNIWIANPDGSDPRQISYETMDMITAPSWSPDGSAIVATKTSASVFDMRTSELIRFNVGGGEERQLVAPPESGKDLQEPRYSPDGRHLYYTERVGGLHYVYLNPNLSNFVIRRHDLQSGDTVDLISGFGSATTPQVSPDGSVIAFIRRVGAKTVLFRYDVATGRQNAVYDGLARDLQADYLAQEHYYPAFDWFPDNRHVAIWAKGELIKVDMETGEATDIPFRATARHEIHPALRTELDLAPDEVDVKIVRQIAPSPEGDELLFRALGRIWRQNLTGSEPPRPLTESDGAQTDPRWSADGRWIAYVEWHDESGSTLHLRSADGSEDRVVARSGGIIAEPVFSNRGEQIAYRILEPDAQMGGAHDVPGLYAVSVDGREPRYLAPAAGVARFSPDDRRIYYMGPPDFEKRRAVILRSIPAEGGDTQDHAYAETADTGDFTLSPDLAWIAFKEFQELHVMPFRPGAEPIAITARNNPAARRLTRSGGFELAWSDSSGQLFWTLGPDVYATRPEAGGTVETALHSIELSVPADVPQGSIAFVNARVLPMTGGDVVIDNGTVVVEGNRIKAVGPAESVAIPDAAKVYDLGGKTLMPGFFDAHGHIDCCYGTGAMPQKHAVRYAALAYGVTTNFDPYANELPSYETGEMTIAGLMVSPRWLTTGNVIYGRSGKPDRVFNRIESLEDARAVVRRKAAIGGTVLKSYKLTTRAQKQWLLQAAAEQGLMVDAEGAGHFYDNVGMILDGYTNLEHNLPVATYYDDLLQLFKNSGMSTTPTLVVTFGELFGENYIYQNQEPWKEPKVRTFIPGINNAYNPIQGPSDAPLYVRAMQSIHQADELYDVGFRAVARSIKRLDDAGVIVNVGSHGQAAGIALHWEMQLLAEGGMEPMRILRAATIDGATTWGLDHQLGSIEPGKLADLIVLERDPLADISNTNSVIYTMVNGRLYDSATMNEIGNHDRPRTKFYWEMSDQHGTDWNPAWAGSARQR</sequence>
<dbReference type="SUPFAM" id="SSF82171">
    <property type="entry name" value="DPP6 N-terminal domain-like"/>
    <property type="match status" value="1"/>
</dbReference>
<feature type="domain" description="Amidohydrolase-related" evidence="2">
    <location>
        <begin position="706"/>
        <end position="1057"/>
    </location>
</feature>
<name>A0A418NIU4_9SPHN</name>
<dbReference type="SUPFAM" id="SSF69322">
    <property type="entry name" value="Tricorn protease domain 2"/>
    <property type="match status" value="1"/>
</dbReference>
<dbReference type="Proteomes" id="UP000285092">
    <property type="component" value="Unassembled WGS sequence"/>
</dbReference>
<evidence type="ECO:0000313" key="3">
    <source>
        <dbReference type="EMBL" id="RIV79203.1"/>
    </source>
</evidence>
<dbReference type="InterPro" id="IPR032466">
    <property type="entry name" value="Metal_Hydrolase"/>
</dbReference>
<dbReference type="InterPro" id="IPR011042">
    <property type="entry name" value="6-blade_b-propeller_TolB-like"/>
</dbReference>
<dbReference type="GO" id="GO:0016810">
    <property type="term" value="F:hydrolase activity, acting on carbon-nitrogen (but not peptide) bonds"/>
    <property type="evidence" value="ECO:0007669"/>
    <property type="project" value="InterPro"/>
</dbReference>
<protein>
    <recommendedName>
        <fullName evidence="2">Amidohydrolase-related domain-containing protein</fullName>
    </recommendedName>
</protein>
<dbReference type="Gene3D" id="2.120.10.30">
    <property type="entry name" value="TolB, C-terminal domain"/>
    <property type="match status" value="3"/>
</dbReference>
<dbReference type="SUPFAM" id="SSF51556">
    <property type="entry name" value="Metallo-dependent hydrolases"/>
    <property type="match status" value="1"/>
</dbReference>
<gene>
    <name evidence="3" type="ORF">D2V04_04100</name>
</gene>
<dbReference type="EMBL" id="QXFK01000014">
    <property type="protein sequence ID" value="RIV79203.1"/>
    <property type="molecule type" value="Genomic_DNA"/>
</dbReference>
<dbReference type="InterPro" id="IPR006680">
    <property type="entry name" value="Amidohydro-rel"/>
</dbReference>
<dbReference type="Gene3D" id="3.20.20.140">
    <property type="entry name" value="Metal-dependent hydrolases"/>
    <property type="match status" value="2"/>
</dbReference>